<evidence type="ECO:0000259" key="1">
    <source>
        <dbReference type="Pfam" id="PF03807"/>
    </source>
</evidence>
<dbReference type="Gene3D" id="3.40.50.720">
    <property type="entry name" value="NAD(P)-binding Rossmann-like Domain"/>
    <property type="match status" value="1"/>
</dbReference>
<dbReference type="InterPro" id="IPR028939">
    <property type="entry name" value="P5C_Rdtase_cat_N"/>
</dbReference>
<sequence length="248" mass="26997">YIFSKIFTYKGNDLTVNSIDIILEQLFSDKKRGIGGKKAGIVGAGNIGSKLALRLVERGVDVVITRRDKTKLNSIVNALNLIKPKETLANITGTTDNLAASNGADILVALTSGKPVITREIVNSLNKSAILMDAGKGCFDRKAIRLANKKKITIYRPDIKIGFEGFTSSLFKTDTVIDSSIGRRLLKGVSVVSGLLGNLNEIIVDDYTKPQVVYGVADGYGEFIKVLNKSHLRDITIITDEIKKRLKS</sequence>
<dbReference type="Pfam" id="PF03807">
    <property type="entry name" value="F420_oxidored"/>
    <property type="match status" value="1"/>
</dbReference>
<reference evidence="2" key="1">
    <citation type="submission" date="2018-05" db="EMBL/GenBank/DDBJ databases">
        <authorList>
            <person name="Lanie J.A."/>
            <person name="Ng W.-L."/>
            <person name="Kazmierczak K.M."/>
            <person name="Andrzejewski T.M."/>
            <person name="Davidsen T.M."/>
            <person name="Wayne K.J."/>
            <person name="Tettelin H."/>
            <person name="Glass J.I."/>
            <person name="Rusch D."/>
            <person name="Podicherti R."/>
            <person name="Tsui H.-C.T."/>
            <person name="Winkler M.E."/>
        </authorList>
    </citation>
    <scope>NUCLEOTIDE SEQUENCE</scope>
</reference>
<accession>A0A382Z7T5</accession>
<gene>
    <name evidence="2" type="ORF">METZ01_LOCUS444194</name>
</gene>
<dbReference type="SUPFAM" id="SSF51735">
    <property type="entry name" value="NAD(P)-binding Rossmann-fold domains"/>
    <property type="match status" value="1"/>
</dbReference>
<evidence type="ECO:0000313" key="2">
    <source>
        <dbReference type="EMBL" id="SVD91340.1"/>
    </source>
</evidence>
<protein>
    <recommendedName>
        <fullName evidence="1">Pyrroline-5-carboxylate reductase catalytic N-terminal domain-containing protein</fullName>
    </recommendedName>
</protein>
<dbReference type="AlphaFoldDB" id="A0A382Z7T5"/>
<dbReference type="EMBL" id="UINC01181581">
    <property type="protein sequence ID" value="SVD91340.1"/>
    <property type="molecule type" value="Genomic_DNA"/>
</dbReference>
<feature type="domain" description="Pyrroline-5-carboxylate reductase catalytic N-terminal" evidence="1">
    <location>
        <begin position="39"/>
        <end position="127"/>
    </location>
</feature>
<proteinExistence type="predicted"/>
<dbReference type="InterPro" id="IPR036291">
    <property type="entry name" value="NAD(P)-bd_dom_sf"/>
</dbReference>
<feature type="non-terminal residue" evidence="2">
    <location>
        <position position="1"/>
    </location>
</feature>
<organism evidence="2">
    <name type="scientific">marine metagenome</name>
    <dbReference type="NCBI Taxonomy" id="408172"/>
    <lineage>
        <taxon>unclassified sequences</taxon>
        <taxon>metagenomes</taxon>
        <taxon>ecological metagenomes</taxon>
    </lineage>
</organism>
<name>A0A382Z7T5_9ZZZZ</name>